<evidence type="ECO:0000256" key="7">
    <source>
        <dbReference type="ARBA" id="ARBA00022670"/>
    </source>
</evidence>
<comment type="caution">
    <text evidence="15">The sequence shown here is derived from an EMBL/GenBank/DDBJ whole genome shotgun (WGS) entry which is preliminary data.</text>
</comment>
<dbReference type="InterPro" id="IPR014782">
    <property type="entry name" value="Peptidase_M1_dom"/>
</dbReference>
<reference evidence="15" key="2">
    <citation type="submission" date="2020-09" db="EMBL/GenBank/DDBJ databases">
        <authorList>
            <person name="Sun Q."/>
            <person name="Ohkuma M."/>
        </authorList>
    </citation>
    <scope>NUCLEOTIDE SEQUENCE</scope>
    <source>
        <strain evidence="15">JCM 31311</strain>
    </source>
</reference>
<accession>A0A918BY62</accession>
<comment type="similarity">
    <text evidence="3">Belongs to the peptidase M1 family.</text>
</comment>
<comment type="catalytic activity">
    <reaction evidence="1">
        <text>Release of an N-terminal amino acid, Xaa-|-Yaa- from a peptide, amide or arylamide. Xaa is preferably Ala, but may be most amino acids including Pro (slow action). When a terminal hydrophobic residue is followed by a prolyl residue, the two may be released as an intact Xaa-Pro dipeptide.</text>
        <dbReference type="EC" id="3.4.11.2"/>
    </reaction>
</comment>
<comment type="cofactor">
    <cofactor evidence="2">
        <name>Zn(2+)</name>
        <dbReference type="ChEBI" id="CHEBI:29105"/>
    </cofactor>
</comment>
<dbReference type="GO" id="GO:0006508">
    <property type="term" value="P:proteolysis"/>
    <property type="evidence" value="ECO:0007669"/>
    <property type="project" value="UniProtKB-KW"/>
</dbReference>
<dbReference type="RefSeq" id="WP_189088045.1">
    <property type="nucleotide sequence ID" value="NZ_BMQL01000002.1"/>
</dbReference>
<dbReference type="GO" id="GO:0070006">
    <property type="term" value="F:metalloaminopeptidase activity"/>
    <property type="evidence" value="ECO:0007669"/>
    <property type="project" value="TreeGrafter"/>
</dbReference>
<evidence type="ECO:0000256" key="4">
    <source>
        <dbReference type="ARBA" id="ARBA00012564"/>
    </source>
</evidence>
<reference evidence="15" key="1">
    <citation type="journal article" date="2014" name="Int. J. Syst. Evol. Microbiol.">
        <title>Complete genome sequence of Corynebacterium casei LMG S-19264T (=DSM 44701T), isolated from a smear-ripened cheese.</title>
        <authorList>
            <consortium name="US DOE Joint Genome Institute (JGI-PGF)"/>
            <person name="Walter F."/>
            <person name="Albersmeier A."/>
            <person name="Kalinowski J."/>
            <person name="Ruckert C."/>
        </authorList>
    </citation>
    <scope>NUCLEOTIDE SEQUENCE</scope>
    <source>
        <strain evidence="15">JCM 31311</strain>
    </source>
</reference>
<dbReference type="GO" id="GO:0005615">
    <property type="term" value="C:extracellular space"/>
    <property type="evidence" value="ECO:0007669"/>
    <property type="project" value="TreeGrafter"/>
</dbReference>
<dbReference type="PANTHER" id="PTHR11533:SF174">
    <property type="entry name" value="PUROMYCIN-SENSITIVE AMINOPEPTIDASE-RELATED"/>
    <property type="match status" value="1"/>
</dbReference>
<evidence type="ECO:0000256" key="3">
    <source>
        <dbReference type="ARBA" id="ARBA00010136"/>
    </source>
</evidence>
<dbReference type="Proteomes" id="UP000603865">
    <property type="component" value="Unassembled WGS sequence"/>
</dbReference>
<evidence type="ECO:0000259" key="14">
    <source>
        <dbReference type="Pfam" id="PF17900"/>
    </source>
</evidence>
<dbReference type="InterPro" id="IPR042097">
    <property type="entry name" value="Aminopeptidase_N-like_N_sf"/>
</dbReference>
<keyword evidence="6" id="KW-0031">Aminopeptidase</keyword>
<dbReference type="InterPro" id="IPR001930">
    <property type="entry name" value="Peptidase_M1"/>
</dbReference>
<dbReference type="InterPro" id="IPR027268">
    <property type="entry name" value="Peptidase_M4/M1_CTD_sf"/>
</dbReference>
<dbReference type="GO" id="GO:0016020">
    <property type="term" value="C:membrane"/>
    <property type="evidence" value="ECO:0007669"/>
    <property type="project" value="TreeGrafter"/>
</dbReference>
<evidence type="ECO:0000256" key="6">
    <source>
        <dbReference type="ARBA" id="ARBA00022438"/>
    </source>
</evidence>
<name>A0A918BY62_9DEIO</name>
<evidence type="ECO:0000256" key="8">
    <source>
        <dbReference type="ARBA" id="ARBA00022723"/>
    </source>
</evidence>
<feature type="signal peptide" evidence="12">
    <location>
        <begin position="1"/>
        <end position="22"/>
    </location>
</feature>
<evidence type="ECO:0000256" key="1">
    <source>
        <dbReference type="ARBA" id="ARBA00000098"/>
    </source>
</evidence>
<sequence length="469" mass="49758">MSCRSLLTALLLAVLGSGAAQVAPAVSAAPPVSSVPAGFSVPSGAGDSIYPALGAPGLDVTHYDLSIRSDPRIDTLSGRAVLSITALSDLNQIALDFAGPITSDVLLNGQAARFAQVGEKLLILPPAPLKAGTRFTLGVTYQGTPALHLDLGLRLGWITQDDASYTYSEPDGAHTYFPCNDLPTDGASFTLHLDVPAGYTAVASGVQTGQRSQNGRTVTDFELPQETATYALGIQVGRLDVVTRPSAGGVALRDAFPAGTPESVRTPFARVADMLSVLTGWFGPYPFAAYGAAITHDPQLLALETATLSTFPAREQGEEVALHELAHQWFGDSVRLGDWADVWLNEGFATYAELLWAEHQGQDTSGLLRRWYAALTRQAARPLVATAAPQLFDSTSYQRGALTLHVLRLQIGDASFRRVLQSYAARYAGHSARTADFLNVVRDVAGQTALNALLPWVNGPSLPPLPPEF</sequence>
<evidence type="ECO:0000256" key="10">
    <source>
        <dbReference type="ARBA" id="ARBA00022833"/>
    </source>
</evidence>
<evidence type="ECO:0000313" key="16">
    <source>
        <dbReference type="Proteomes" id="UP000603865"/>
    </source>
</evidence>
<keyword evidence="16" id="KW-1185">Reference proteome</keyword>
<keyword evidence="10" id="KW-0862">Zinc</keyword>
<dbReference type="Pfam" id="PF01433">
    <property type="entry name" value="Peptidase_M1"/>
    <property type="match status" value="1"/>
</dbReference>
<evidence type="ECO:0000256" key="11">
    <source>
        <dbReference type="ARBA" id="ARBA00023049"/>
    </source>
</evidence>
<dbReference type="PANTHER" id="PTHR11533">
    <property type="entry name" value="PROTEASE M1 ZINC METALLOPROTEASE"/>
    <property type="match status" value="1"/>
</dbReference>
<dbReference type="GO" id="GO:0043171">
    <property type="term" value="P:peptide catabolic process"/>
    <property type="evidence" value="ECO:0007669"/>
    <property type="project" value="TreeGrafter"/>
</dbReference>
<feature type="chain" id="PRO_5037018815" description="Aminopeptidase N" evidence="12">
    <location>
        <begin position="23"/>
        <end position="469"/>
    </location>
</feature>
<evidence type="ECO:0000256" key="2">
    <source>
        <dbReference type="ARBA" id="ARBA00001947"/>
    </source>
</evidence>
<evidence type="ECO:0000256" key="12">
    <source>
        <dbReference type="SAM" id="SignalP"/>
    </source>
</evidence>
<evidence type="ECO:0000256" key="9">
    <source>
        <dbReference type="ARBA" id="ARBA00022801"/>
    </source>
</evidence>
<feature type="domain" description="Aminopeptidase N-like N-terminal" evidence="14">
    <location>
        <begin position="61"/>
        <end position="230"/>
    </location>
</feature>
<evidence type="ECO:0000313" key="15">
    <source>
        <dbReference type="EMBL" id="GGQ96669.1"/>
    </source>
</evidence>
<dbReference type="InterPro" id="IPR045357">
    <property type="entry name" value="Aminopeptidase_N-like_N"/>
</dbReference>
<keyword evidence="9" id="KW-0378">Hydrolase</keyword>
<proteinExistence type="inferred from homology"/>
<organism evidence="15 16">
    <name type="scientific">Deinococcus ruber</name>
    <dbReference type="NCBI Taxonomy" id="1848197"/>
    <lineage>
        <taxon>Bacteria</taxon>
        <taxon>Thermotogati</taxon>
        <taxon>Deinococcota</taxon>
        <taxon>Deinococci</taxon>
        <taxon>Deinococcales</taxon>
        <taxon>Deinococcaceae</taxon>
        <taxon>Deinococcus</taxon>
    </lineage>
</organism>
<evidence type="ECO:0000256" key="5">
    <source>
        <dbReference type="ARBA" id="ARBA00015611"/>
    </source>
</evidence>
<dbReference type="EC" id="3.4.11.2" evidence="4"/>
<protein>
    <recommendedName>
        <fullName evidence="5">Aminopeptidase N</fullName>
        <ecNumber evidence="4">3.4.11.2</ecNumber>
    </recommendedName>
</protein>
<dbReference type="SUPFAM" id="SSF55486">
    <property type="entry name" value="Metalloproteases ('zincins'), catalytic domain"/>
    <property type="match status" value="1"/>
</dbReference>
<keyword evidence="7" id="KW-0645">Protease</keyword>
<dbReference type="PRINTS" id="PR00756">
    <property type="entry name" value="ALADIPTASE"/>
</dbReference>
<keyword evidence="11 15" id="KW-0482">Metalloprotease</keyword>
<dbReference type="EMBL" id="BMQL01000002">
    <property type="protein sequence ID" value="GGQ96669.1"/>
    <property type="molecule type" value="Genomic_DNA"/>
</dbReference>
<dbReference type="Gene3D" id="1.10.390.10">
    <property type="entry name" value="Neutral Protease Domain 2"/>
    <property type="match status" value="1"/>
</dbReference>
<dbReference type="CDD" id="cd09603">
    <property type="entry name" value="M1_APN_like"/>
    <property type="match status" value="1"/>
</dbReference>
<keyword evidence="8" id="KW-0479">Metal-binding</keyword>
<dbReference type="GO" id="GO:0042277">
    <property type="term" value="F:peptide binding"/>
    <property type="evidence" value="ECO:0007669"/>
    <property type="project" value="TreeGrafter"/>
</dbReference>
<gene>
    <name evidence="15" type="ORF">GCM10008957_06170</name>
</gene>
<dbReference type="GO" id="GO:0005737">
    <property type="term" value="C:cytoplasm"/>
    <property type="evidence" value="ECO:0007669"/>
    <property type="project" value="TreeGrafter"/>
</dbReference>
<dbReference type="GO" id="GO:0016285">
    <property type="term" value="F:alanyl aminopeptidase activity"/>
    <property type="evidence" value="ECO:0007669"/>
    <property type="project" value="UniProtKB-EC"/>
</dbReference>
<dbReference type="AlphaFoldDB" id="A0A918BY62"/>
<evidence type="ECO:0000259" key="13">
    <source>
        <dbReference type="Pfam" id="PF01433"/>
    </source>
</evidence>
<dbReference type="Pfam" id="PF17900">
    <property type="entry name" value="Peptidase_M1_N"/>
    <property type="match status" value="1"/>
</dbReference>
<dbReference type="InterPro" id="IPR050344">
    <property type="entry name" value="Peptidase_M1_aminopeptidases"/>
</dbReference>
<dbReference type="GO" id="GO:0008270">
    <property type="term" value="F:zinc ion binding"/>
    <property type="evidence" value="ECO:0007669"/>
    <property type="project" value="InterPro"/>
</dbReference>
<keyword evidence="12" id="KW-0732">Signal</keyword>
<dbReference type="SUPFAM" id="SSF63737">
    <property type="entry name" value="Leukotriene A4 hydrolase N-terminal domain"/>
    <property type="match status" value="1"/>
</dbReference>
<feature type="domain" description="Peptidase M1 membrane alanine aminopeptidase" evidence="13">
    <location>
        <begin position="293"/>
        <end position="447"/>
    </location>
</feature>
<dbReference type="Gene3D" id="2.60.40.1730">
    <property type="entry name" value="tricorn interacting facor f3 domain"/>
    <property type="match status" value="1"/>
</dbReference>